<proteinExistence type="inferred from homology"/>
<keyword evidence="6" id="KW-1003">Cell membrane</keyword>
<dbReference type="GO" id="GO:0009425">
    <property type="term" value="C:bacterial-type flagellum basal body"/>
    <property type="evidence" value="ECO:0007669"/>
    <property type="project" value="UniProtKB-SubCell"/>
</dbReference>
<evidence type="ECO:0000256" key="6">
    <source>
        <dbReference type="ARBA" id="ARBA00022475"/>
    </source>
</evidence>
<keyword evidence="13" id="KW-0282">Flagellum</keyword>
<dbReference type="PRINTS" id="PR00956">
    <property type="entry name" value="FLGMOTORFLIN"/>
</dbReference>
<sequence length="289" mass="31822">MTDTEVKAASVFAEPRRLTSGANRALTAWQTTVCSMLQESWQALLGSDLTLRLVKSDSTTAIKAVNNLADPGYAARLRIGPSSFPSVFAFSSRMVQVLVNDMLGTPSEEWPEVRELSPVETSMAELLFGEITRSISQAWPEVEPLECELESIISRPMRSRVYGPDEPLVRTRIALQTAMGQEEAVWLLPQAGLAEIGIAETHEDESPPAPAPQLRTLAEQLPVQLVVELGSTSMRLSELNRLKTGDYLPLDQAVFQPLEVSIDGRLQWLGHPCRLGVRQGFQIIASKKD</sequence>
<dbReference type="Pfam" id="PF02154">
    <property type="entry name" value="FliM"/>
    <property type="match status" value="1"/>
</dbReference>
<dbReference type="STRING" id="1891926.Fuma_03460"/>
<dbReference type="RefSeq" id="WP_077025240.1">
    <property type="nucleotide sequence ID" value="NZ_CP017641.1"/>
</dbReference>
<dbReference type="Proteomes" id="UP000187735">
    <property type="component" value="Chromosome"/>
</dbReference>
<evidence type="ECO:0000259" key="12">
    <source>
        <dbReference type="Pfam" id="PF01052"/>
    </source>
</evidence>
<evidence type="ECO:0000313" key="13">
    <source>
        <dbReference type="EMBL" id="APZ93842.1"/>
    </source>
</evidence>
<dbReference type="Gene3D" id="2.30.330.10">
    <property type="entry name" value="SpoA-like"/>
    <property type="match status" value="1"/>
</dbReference>
<dbReference type="InterPro" id="IPR028976">
    <property type="entry name" value="CheC-like_sf"/>
</dbReference>
<keyword evidence="10" id="KW-0975">Bacterial flagellum</keyword>
<evidence type="ECO:0000256" key="3">
    <source>
        <dbReference type="ARBA" id="ARBA00009226"/>
    </source>
</evidence>
<feature type="domain" description="Flagellar motor switch protein FliN-like C-terminal" evidence="12">
    <location>
        <begin position="219"/>
        <end position="284"/>
    </location>
</feature>
<dbReference type="Gene3D" id="3.40.1550.10">
    <property type="entry name" value="CheC-like"/>
    <property type="match status" value="1"/>
</dbReference>
<dbReference type="Pfam" id="PF01052">
    <property type="entry name" value="FliMN_C"/>
    <property type="match status" value="1"/>
</dbReference>
<dbReference type="InterPro" id="IPR001543">
    <property type="entry name" value="FliN-like_C"/>
</dbReference>
<dbReference type="PANTHER" id="PTHR30034:SF6">
    <property type="entry name" value="YOP PROTEINS TRANSLOCATION PROTEIN Q"/>
    <property type="match status" value="1"/>
</dbReference>
<dbReference type="AlphaFoldDB" id="A0A1P8WIG2"/>
<dbReference type="GO" id="GO:0005886">
    <property type="term" value="C:plasma membrane"/>
    <property type="evidence" value="ECO:0007669"/>
    <property type="project" value="UniProtKB-SubCell"/>
</dbReference>
<evidence type="ECO:0000256" key="9">
    <source>
        <dbReference type="ARBA" id="ARBA00023136"/>
    </source>
</evidence>
<name>A0A1P8WIG2_9PLAN</name>
<comment type="function">
    <text evidence="11">FliM is one of three proteins (FliG, FliN, FliM) that forms the rotor-mounted switch complex (C ring), located at the base of the basal body. This complex interacts with the CheY and CheZ chemotaxis proteins, in addition to contacting components of the motor that determine the direction of flagellar rotation.</text>
</comment>
<accession>A0A1P8WIG2</accession>
<reference evidence="13 14" key="1">
    <citation type="journal article" date="2016" name="Front. Microbiol.">
        <title>Fuerstia marisgermanicae gen. nov., sp. nov., an Unusual Member of the Phylum Planctomycetes from the German Wadden Sea.</title>
        <authorList>
            <person name="Kohn T."/>
            <person name="Heuer A."/>
            <person name="Jogler M."/>
            <person name="Vollmers J."/>
            <person name="Boedeker C."/>
            <person name="Bunk B."/>
            <person name="Rast P."/>
            <person name="Borchert D."/>
            <person name="Glockner I."/>
            <person name="Freese H.M."/>
            <person name="Klenk H.P."/>
            <person name="Overmann J."/>
            <person name="Kaster A.K."/>
            <person name="Rohde M."/>
            <person name="Wiegand S."/>
            <person name="Jogler C."/>
        </authorList>
    </citation>
    <scope>NUCLEOTIDE SEQUENCE [LARGE SCALE GENOMIC DNA]</scope>
    <source>
        <strain evidence="13 14">NH11</strain>
    </source>
</reference>
<protein>
    <recommendedName>
        <fullName evidence="5">Flagellar motor switch protein FliM</fullName>
    </recommendedName>
</protein>
<dbReference type="KEGG" id="fmr:Fuma_03460"/>
<dbReference type="InterPro" id="IPR001689">
    <property type="entry name" value="Flag_FliM"/>
</dbReference>
<dbReference type="GO" id="GO:0050918">
    <property type="term" value="P:positive chemotaxis"/>
    <property type="evidence" value="ECO:0007669"/>
    <property type="project" value="TreeGrafter"/>
</dbReference>
<comment type="subcellular location">
    <subcellularLocation>
        <location evidence="1">Bacterial flagellum basal body</location>
    </subcellularLocation>
    <subcellularLocation>
        <location evidence="2">Cell membrane</location>
        <topology evidence="2">Peripheral membrane protein</topology>
    </subcellularLocation>
</comment>
<dbReference type="EMBL" id="CP017641">
    <property type="protein sequence ID" value="APZ93842.1"/>
    <property type="molecule type" value="Genomic_DNA"/>
</dbReference>
<keyword evidence="9" id="KW-0472">Membrane</keyword>
<evidence type="ECO:0000256" key="4">
    <source>
        <dbReference type="ARBA" id="ARBA00011049"/>
    </source>
</evidence>
<dbReference type="InterPro" id="IPR036429">
    <property type="entry name" value="SpoA-like_sf"/>
</dbReference>
<evidence type="ECO:0000256" key="11">
    <source>
        <dbReference type="ARBA" id="ARBA00025044"/>
    </source>
</evidence>
<evidence type="ECO:0000256" key="10">
    <source>
        <dbReference type="ARBA" id="ARBA00023143"/>
    </source>
</evidence>
<keyword evidence="13" id="KW-0966">Cell projection</keyword>
<keyword evidence="7" id="KW-0145">Chemotaxis</keyword>
<organism evidence="13 14">
    <name type="scientific">Fuerstiella marisgermanici</name>
    <dbReference type="NCBI Taxonomy" id="1891926"/>
    <lineage>
        <taxon>Bacteria</taxon>
        <taxon>Pseudomonadati</taxon>
        <taxon>Planctomycetota</taxon>
        <taxon>Planctomycetia</taxon>
        <taxon>Planctomycetales</taxon>
        <taxon>Planctomycetaceae</taxon>
        <taxon>Fuerstiella</taxon>
    </lineage>
</organism>
<dbReference type="PANTHER" id="PTHR30034">
    <property type="entry name" value="FLAGELLAR MOTOR SWITCH PROTEIN FLIM"/>
    <property type="match status" value="1"/>
</dbReference>
<dbReference type="OrthoDB" id="214930at2"/>
<evidence type="ECO:0000313" key="14">
    <source>
        <dbReference type="Proteomes" id="UP000187735"/>
    </source>
</evidence>
<comment type="similarity">
    <text evidence="3">Belongs to the FliN/MopA/SpaO family.</text>
</comment>
<evidence type="ECO:0000256" key="1">
    <source>
        <dbReference type="ARBA" id="ARBA00004117"/>
    </source>
</evidence>
<gene>
    <name evidence="13" type="primary">fliM</name>
    <name evidence="13" type="ORF">Fuma_03460</name>
</gene>
<evidence type="ECO:0000256" key="5">
    <source>
        <dbReference type="ARBA" id="ARBA00021898"/>
    </source>
</evidence>
<evidence type="ECO:0000256" key="8">
    <source>
        <dbReference type="ARBA" id="ARBA00022779"/>
    </source>
</evidence>
<comment type="similarity">
    <text evidence="4">Belongs to the FliM family.</text>
</comment>
<dbReference type="GO" id="GO:0003774">
    <property type="term" value="F:cytoskeletal motor activity"/>
    <property type="evidence" value="ECO:0007669"/>
    <property type="project" value="InterPro"/>
</dbReference>
<dbReference type="GO" id="GO:0071978">
    <property type="term" value="P:bacterial-type flagellum-dependent swarming motility"/>
    <property type="evidence" value="ECO:0007669"/>
    <property type="project" value="TreeGrafter"/>
</dbReference>
<dbReference type="InterPro" id="IPR001172">
    <property type="entry name" value="FliN_T3SS_HrcQb"/>
</dbReference>
<evidence type="ECO:0000256" key="7">
    <source>
        <dbReference type="ARBA" id="ARBA00022500"/>
    </source>
</evidence>
<keyword evidence="14" id="KW-1185">Reference proteome</keyword>
<keyword evidence="8" id="KW-0283">Flagellar rotation</keyword>
<dbReference type="SUPFAM" id="SSF101801">
    <property type="entry name" value="Surface presentation of antigens (SPOA)"/>
    <property type="match status" value="1"/>
</dbReference>
<evidence type="ECO:0000256" key="2">
    <source>
        <dbReference type="ARBA" id="ARBA00004202"/>
    </source>
</evidence>
<keyword evidence="13" id="KW-0969">Cilium</keyword>